<dbReference type="EMBL" id="JAEVFJ010000029">
    <property type="protein sequence ID" value="KAH8093225.1"/>
    <property type="molecule type" value="Genomic_DNA"/>
</dbReference>
<evidence type="ECO:0000313" key="2">
    <source>
        <dbReference type="Proteomes" id="UP000813824"/>
    </source>
</evidence>
<reference evidence="1" key="1">
    <citation type="journal article" date="2021" name="New Phytol.">
        <title>Evolutionary innovations through gain and loss of genes in the ectomycorrhizal Boletales.</title>
        <authorList>
            <person name="Wu G."/>
            <person name="Miyauchi S."/>
            <person name="Morin E."/>
            <person name="Kuo A."/>
            <person name="Drula E."/>
            <person name="Varga T."/>
            <person name="Kohler A."/>
            <person name="Feng B."/>
            <person name="Cao Y."/>
            <person name="Lipzen A."/>
            <person name="Daum C."/>
            <person name="Hundley H."/>
            <person name="Pangilinan J."/>
            <person name="Johnson J."/>
            <person name="Barry K."/>
            <person name="LaButti K."/>
            <person name="Ng V."/>
            <person name="Ahrendt S."/>
            <person name="Min B."/>
            <person name="Choi I.G."/>
            <person name="Park H."/>
            <person name="Plett J.M."/>
            <person name="Magnuson J."/>
            <person name="Spatafora J.W."/>
            <person name="Nagy L.G."/>
            <person name="Henrissat B."/>
            <person name="Grigoriev I.V."/>
            <person name="Yang Z.L."/>
            <person name="Xu J."/>
            <person name="Martin F.M."/>
        </authorList>
    </citation>
    <scope>NUCLEOTIDE SEQUENCE</scope>
    <source>
        <strain evidence="1">KKN 215</strain>
    </source>
</reference>
<keyword evidence="2" id="KW-1185">Reference proteome</keyword>
<sequence length="199" mass="22678">MPHTIKHLVTLNLEVSQFNCLLGCPQLPPLITRGPIDAWGISHNQRRVHRIGYQVCQNTLSSYHHSLAPLAALQFGASFLSNTEYPIRDYLNAGAEFRALLNTVDLTLGSSSRSSRYSTPHGEAYRVWDNQPQRVLRLRMFDSLTLRSSMGHVESIWRDLLLYDVRTLTLDGVPFDAPSYFSIYGFRRSYDVRATSCRT</sequence>
<dbReference type="Proteomes" id="UP000813824">
    <property type="component" value="Unassembled WGS sequence"/>
</dbReference>
<evidence type="ECO:0000313" key="1">
    <source>
        <dbReference type="EMBL" id="KAH8093225.1"/>
    </source>
</evidence>
<organism evidence="1 2">
    <name type="scientific">Cristinia sonorae</name>
    <dbReference type="NCBI Taxonomy" id="1940300"/>
    <lineage>
        <taxon>Eukaryota</taxon>
        <taxon>Fungi</taxon>
        <taxon>Dikarya</taxon>
        <taxon>Basidiomycota</taxon>
        <taxon>Agaricomycotina</taxon>
        <taxon>Agaricomycetes</taxon>
        <taxon>Agaricomycetidae</taxon>
        <taxon>Agaricales</taxon>
        <taxon>Pleurotineae</taxon>
        <taxon>Stephanosporaceae</taxon>
        <taxon>Cristinia</taxon>
    </lineage>
</organism>
<dbReference type="AlphaFoldDB" id="A0A8K0XME7"/>
<name>A0A8K0XME7_9AGAR</name>
<protein>
    <submittedName>
        <fullName evidence="1">Uncharacterized protein</fullName>
    </submittedName>
</protein>
<accession>A0A8K0XME7</accession>
<comment type="caution">
    <text evidence="1">The sequence shown here is derived from an EMBL/GenBank/DDBJ whole genome shotgun (WGS) entry which is preliminary data.</text>
</comment>
<proteinExistence type="predicted"/>
<gene>
    <name evidence="1" type="ORF">BXZ70DRAFT_949460</name>
</gene>